<dbReference type="AlphaFoldDB" id="A0A0S8GEY0"/>
<gene>
    <name evidence="2" type="ORF">AMJ87_06990</name>
</gene>
<dbReference type="SUPFAM" id="SSF48452">
    <property type="entry name" value="TPR-like"/>
    <property type="match status" value="1"/>
</dbReference>
<keyword evidence="1" id="KW-0472">Membrane</keyword>
<sequence length="219" mass="24706">MKQIKRGHYKEDEFQSTMEKLMKYVVRHREKSVIIGVGALVAVILVIFFVGRGEQSNPQADLMHTQVLGLMSAGRIQEAQATLLELTQKYQNTRPGKIGLYYMGVITYHTGRFSESLEYFDRFLAAAKNDYLLGPSALMGAGSAAEGLKDYERALKYYEKLTRDEKSPLHDYGVLAYGRVLGVLGETEKSKEVLEELLEKEPPSDVAADARFYLGYFSQ</sequence>
<dbReference type="InterPro" id="IPR019734">
    <property type="entry name" value="TPR_rpt"/>
</dbReference>
<dbReference type="EMBL" id="LJUO01000059">
    <property type="protein sequence ID" value="KPK71619.1"/>
    <property type="molecule type" value="Genomic_DNA"/>
</dbReference>
<feature type="transmembrane region" description="Helical" evidence="1">
    <location>
        <begin position="32"/>
        <end position="51"/>
    </location>
</feature>
<keyword evidence="1" id="KW-0812">Transmembrane</keyword>
<accession>A0A0S8GEY0</accession>
<dbReference type="Proteomes" id="UP000051096">
    <property type="component" value="Unassembled WGS sequence"/>
</dbReference>
<dbReference type="Pfam" id="PF13432">
    <property type="entry name" value="TPR_16"/>
    <property type="match status" value="1"/>
</dbReference>
<protein>
    <submittedName>
        <fullName evidence="2">Uncharacterized protein</fullName>
    </submittedName>
</protein>
<comment type="caution">
    <text evidence="2">The sequence shown here is derived from an EMBL/GenBank/DDBJ whole genome shotgun (WGS) entry which is preliminary data.</text>
</comment>
<evidence type="ECO:0000313" key="3">
    <source>
        <dbReference type="Proteomes" id="UP000051096"/>
    </source>
</evidence>
<dbReference type="Pfam" id="PF13181">
    <property type="entry name" value="TPR_8"/>
    <property type="match status" value="1"/>
</dbReference>
<organism evidence="2 3">
    <name type="scientific">candidate division WOR_3 bacterium SM23_60</name>
    <dbReference type="NCBI Taxonomy" id="1703780"/>
    <lineage>
        <taxon>Bacteria</taxon>
        <taxon>Bacteria division WOR-3</taxon>
    </lineage>
</organism>
<proteinExistence type="predicted"/>
<dbReference type="InterPro" id="IPR011990">
    <property type="entry name" value="TPR-like_helical_dom_sf"/>
</dbReference>
<name>A0A0S8GEY0_UNCW3</name>
<dbReference type="Gene3D" id="1.25.40.10">
    <property type="entry name" value="Tetratricopeptide repeat domain"/>
    <property type="match status" value="2"/>
</dbReference>
<reference evidence="2 3" key="1">
    <citation type="journal article" date="2015" name="Microbiome">
        <title>Genomic resolution of linkages in carbon, nitrogen, and sulfur cycling among widespread estuary sediment bacteria.</title>
        <authorList>
            <person name="Baker B.J."/>
            <person name="Lazar C.S."/>
            <person name="Teske A.P."/>
            <person name="Dick G.J."/>
        </authorList>
    </citation>
    <scope>NUCLEOTIDE SEQUENCE [LARGE SCALE GENOMIC DNA]</scope>
    <source>
        <strain evidence="2">SM23_60</strain>
    </source>
</reference>
<evidence type="ECO:0000313" key="2">
    <source>
        <dbReference type="EMBL" id="KPK71619.1"/>
    </source>
</evidence>
<evidence type="ECO:0000256" key="1">
    <source>
        <dbReference type="SAM" id="Phobius"/>
    </source>
</evidence>
<keyword evidence="1" id="KW-1133">Transmembrane helix</keyword>